<evidence type="ECO:0000259" key="8">
    <source>
        <dbReference type="PROSITE" id="PS50847"/>
    </source>
</evidence>
<evidence type="ECO:0000313" key="9">
    <source>
        <dbReference type="EMBL" id="MBP1042786.1"/>
    </source>
</evidence>
<keyword evidence="3 7" id="KW-0732">Signal</keyword>
<feature type="signal peptide" evidence="7">
    <location>
        <begin position="1"/>
        <end position="28"/>
    </location>
</feature>
<keyword evidence="6" id="KW-1133">Transmembrane helix</keyword>
<keyword evidence="10" id="KW-1185">Reference proteome</keyword>
<dbReference type="AlphaFoldDB" id="A0A940PFV4"/>
<evidence type="ECO:0000256" key="4">
    <source>
        <dbReference type="ARBA" id="ARBA00023088"/>
    </source>
</evidence>
<evidence type="ECO:0000256" key="1">
    <source>
        <dbReference type="ARBA" id="ARBA00022512"/>
    </source>
</evidence>
<dbReference type="PROSITE" id="PS50847">
    <property type="entry name" value="GRAM_POS_ANCHORING"/>
    <property type="match status" value="1"/>
</dbReference>
<keyword evidence="4" id="KW-0572">Peptidoglycan-anchor</keyword>
<evidence type="ECO:0000256" key="3">
    <source>
        <dbReference type="ARBA" id="ARBA00022729"/>
    </source>
</evidence>
<evidence type="ECO:0000256" key="7">
    <source>
        <dbReference type="SAM" id="SignalP"/>
    </source>
</evidence>
<evidence type="ECO:0000256" key="5">
    <source>
        <dbReference type="SAM" id="MobiDB-lite"/>
    </source>
</evidence>
<protein>
    <submittedName>
        <fullName evidence="9">LPXTG cell wall anchor domain-containing protein</fullName>
    </submittedName>
</protein>
<keyword evidence="1" id="KW-0134">Cell wall</keyword>
<dbReference type="Pfam" id="PF00746">
    <property type="entry name" value="Gram_pos_anchor"/>
    <property type="match status" value="1"/>
</dbReference>
<dbReference type="NCBIfam" id="TIGR01167">
    <property type="entry name" value="LPXTG_anchor"/>
    <property type="match status" value="1"/>
</dbReference>
<feature type="chain" id="PRO_5038711231" evidence="7">
    <location>
        <begin position="29"/>
        <end position="231"/>
    </location>
</feature>
<gene>
    <name evidence="9" type="ORF">I6N95_17345</name>
</gene>
<dbReference type="RefSeq" id="WP_209530310.1">
    <property type="nucleotide sequence ID" value="NZ_JAEEGA010000012.1"/>
</dbReference>
<keyword evidence="6" id="KW-0812">Transmembrane</keyword>
<sequence length="231" mass="26001">MMHKKVLRIIQWMIVLASIMTAFSEYQAVGETLPVGVVIGDDTGLYATSEGEYFVDLPSVLPGEQYEKTITIRSLDIENPFELGLLVEPISQTGALDFSEFVTMSLTLNEQLLYQGPLLGDGSFDWRVTPLLIGTCEYGKDQILKVDFMVSKELSVKDYSEESELKYKWTFIGTKRPTTTDVSKEKPTPKDQDGHGLLPKTGEEVKNAMYKALIGLLLILIVLLLWKKRKK</sequence>
<evidence type="ECO:0000313" key="10">
    <source>
        <dbReference type="Proteomes" id="UP000674938"/>
    </source>
</evidence>
<reference evidence="9" key="1">
    <citation type="submission" date="2020-12" db="EMBL/GenBank/DDBJ databases">
        <title>Vagococcus allomyrinae sp. nov. and Enterococcus lavae sp. nov., isolated from the larvae of Allomyrina dichotoma.</title>
        <authorList>
            <person name="Lee S.D."/>
        </authorList>
    </citation>
    <scope>NUCLEOTIDE SEQUENCE</scope>
    <source>
        <strain evidence="9">BWB3-3</strain>
    </source>
</reference>
<dbReference type="Proteomes" id="UP000674938">
    <property type="component" value="Unassembled WGS sequence"/>
</dbReference>
<accession>A0A940PFV4</accession>
<comment type="caution">
    <text evidence="9">The sequence shown here is derived from an EMBL/GenBank/DDBJ whole genome shotgun (WGS) entry which is preliminary data.</text>
</comment>
<feature type="compositionally biased region" description="Basic and acidic residues" evidence="5">
    <location>
        <begin position="182"/>
        <end position="194"/>
    </location>
</feature>
<name>A0A940PFV4_9ENTE</name>
<proteinExistence type="predicted"/>
<evidence type="ECO:0000256" key="6">
    <source>
        <dbReference type="SAM" id="Phobius"/>
    </source>
</evidence>
<evidence type="ECO:0000256" key="2">
    <source>
        <dbReference type="ARBA" id="ARBA00022525"/>
    </source>
</evidence>
<dbReference type="EMBL" id="JAEEGA010000012">
    <property type="protein sequence ID" value="MBP1042786.1"/>
    <property type="molecule type" value="Genomic_DNA"/>
</dbReference>
<feature type="domain" description="Gram-positive cocci surface proteins LPxTG" evidence="8">
    <location>
        <begin position="198"/>
        <end position="231"/>
    </location>
</feature>
<keyword evidence="6" id="KW-0472">Membrane</keyword>
<keyword evidence="2" id="KW-0964">Secreted</keyword>
<organism evidence="9 10">
    <name type="scientific">Vagococcus allomyrinae</name>
    <dbReference type="NCBI Taxonomy" id="2794353"/>
    <lineage>
        <taxon>Bacteria</taxon>
        <taxon>Bacillati</taxon>
        <taxon>Bacillota</taxon>
        <taxon>Bacilli</taxon>
        <taxon>Lactobacillales</taxon>
        <taxon>Enterococcaceae</taxon>
        <taxon>Vagococcus</taxon>
    </lineage>
</organism>
<dbReference type="InterPro" id="IPR019931">
    <property type="entry name" value="LPXTG_anchor"/>
</dbReference>
<feature type="region of interest" description="Disordered" evidence="5">
    <location>
        <begin position="178"/>
        <end position="198"/>
    </location>
</feature>
<feature type="transmembrane region" description="Helical" evidence="6">
    <location>
        <begin position="208"/>
        <end position="226"/>
    </location>
</feature>